<keyword evidence="1" id="KW-0614">Plasmid</keyword>
<sequence length="101" mass="11273">MAERLDTERPANLIDLKQWVVANRLTLPTQQELVARAVLARPDILAFGTTVSVARLCSVSPSTVLRVSSALGFGGFREFRNFFRQHLRETAKRTTADLSKS</sequence>
<geneLocation type="plasmid" evidence="1 2">
    <name>unnamed1</name>
</geneLocation>
<reference evidence="1" key="1">
    <citation type="submission" date="2024-10" db="EMBL/GenBank/DDBJ databases">
        <title>Strain of Rhizobium-related bacteria isolated fromm roots of Vavilovia formosa.</title>
        <authorList>
            <person name="Kimeklis A."/>
            <person name="Afonin A."/>
        </authorList>
    </citation>
    <scope>NUCLEOTIDE SEQUENCE</scope>
    <source>
        <strain evidence="1">Vaf12</strain>
    </source>
</reference>
<accession>A0ACD5FCG8</accession>
<name>A0ACD5FCG8_RHILE</name>
<gene>
    <name evidence="1" type="ORF">A4A59_025770</name>
</gene>
<protein>
    <submittedName>
        <fullName evidence="1">MurR/RpiR family transcriptional regulator</fullName>
    </submittedName>
</protein>
<evidence type="ECO:0000313" key="1">
    <source>
        <dbReference type="EMBL" id="XKQ43014.1"/>
    </source>
</evidence>
<dbReference type="Proteomes" id="UP000076193">
    <property type="component" value="Plasmid unnamed1"/>
</dbReference>
<evidence type="ECO:0000313" key="2">
    <source>
        <dbReference type="Proteomes" id="UP000076193"/>
    </source>
</evidence>
<dbReference type="EMBL" id="CP171845">
    <property type="protein sequence ID" value="XKQ43014.1"/>
    <property type="molecule type" value="Genomic_DNA"/>
</dbReference>
<organism evidence="1 2">
    <name type="scientific">Rhizobium leguminosarum</name>
    <dbReference type="NCBI Taxonomy" id="384"/>
    <lineage>
        <taxon>Bacteria</taxon>
        <taxon>Pseudomonadati</taxon>
        <taxon>Pseudomonadota</taxon>
        <taxon>Alphaproteobacteria</taxon>
        <taxon>Hyphomicrobiales</taxon>
        <taxon>Rhizobiaceae</taxon>
        <taxon>Rhizobium/Agrobacterium group</taxon>
        <taxon>Rhizobium</taxon>
    </lineage>
</organism>
<proteinExistence type="predicted"/>